<feature type="compositionally biased region" description="Basic and acidic residues" evidence="1">
    <location>
        <begin position="83"/>
        <end position="92"/>
    </location>
</feature>
<dbReference type="EMBL" id="KK915213">
    <property type="protein sequence ID" value="KDP23724.1"/>
    <property type="molecule type" value="Genomic_DNA"/>
</dbReference>
<feature type="region of interest" description="Disordered" evidence="1">
    <location>
        <begin position="83"/>
        <end position="115"/>
    </location>
</feature>
<dbReference type="AlphaFoldDB" id="A0A067JW44"/>
<dbReference type="KEGG" id="jcu:105647753"/>
<proteinExistence type="predicted"/>
<name>A0A067JW44_JATCU</name>
<dbReference type="OrthoDB" id="1925835at2759"/>
<keyword evidence="3" id="KW-1185">Reference proteome</keyword>
<organism evidence="2 3">
    <name type="scientific">Jatropha curcas</name>
    <name type="common">Barbados nut</name>
    <dbReference type="NCBI Taxonomy" id="180498"/>
    <lineage>
        <taxon>Eukaryota</taxon>
        <taxon>Viridiplantae</taxon>
        <taxon>Streptophyta</taxon>
        <taxon>Embryophyta</taxon>
        <taxon>Tracheophyta</taxon>
        <taxon>Spermatophyta</taxon>
        <taxon>Magnoliopsida</taxon>
        <taxon>eudicotyledons</taxon>
        <taxon>Gunneridae</taxon>
        <taxon>Pentapetalae</taxon>
        <taxon>rosids</taxon>
        <taxon>fabids</taxon>
        <taxon>Malpighiales</taxon>
        <taxon>Euphorbiaceae</taxon>
        <taxon>Crotonoideae</taxon>
        <taxon>Jatropheae</taxon>
        <taxon>Jatropha</taxon>
    </lineage>
</organism>
<evidence type="ECO:0000313" key="2">
    <source>
        <dbReference type="EMBL" id="KDP23724.1"/>
    </source>
</evidence>
<reference evidence="2 3" key="1">
    <citation type="journal article" date="2014" name="PLoS ONE">
        <title>Global Analysis of Gene Expression Profiles in Physic Nut (Jatropha curcas L.) Seedlings Exposed to Salt Stress.</title>
        <authorList>
            <person name="Zhang L."/>
            <person name="Zhang C."/>
            <person name="Wu P."/>
            <person name="Chen Y."/>
            <person name="Li M."/>
            <person name="Jiang H."/>
            <person name="Wu G."/>
        </authorList>
    </citation>
    <scope>NUCLEOTIDE SEQUENCE [LARGE SCALE GENOMIC DNA]</scope>
    <source>
        <strain evidence="3">cv. GZQX0401</strain>
        <tissue evidence="2">Young leaves</tissue>
    </source>
</reference>
<protein>
    <submittedName>
        <fullName evidence="2">Uncharacterized protein</fullName>
    </submittedName>
</protein>
<evidence type="ECO:0000313" key="3">
    <source>
        <dbReference type="Proteomes" id="UP000027138"/>
    </source>
</evidence>
<dbReference type="InterPro" id="IPR039300">
    <property type="entry name" value="JASON"/>
</dbReference>
<dbReference type="Proteomes" id="UP000027138">
    <property type="component" value="Unassembled WGS sequence"/>
</dbReference>
<sequence>MGCFLACFTASKHRKCKHLVDASPSKHHRDGASEALSINISTKEQATEEPITHPNVPREKKLEEKLSCNGKKKVTFDLNDETDKGLSAKEVTDNEMENNEKEEDENKDKEPSNESELIPNLISADGESYPPNNRYQNYRTQEFEDLDIEDSYSNDSRENMVSEGLVQEESSESLFSISIDSRKQISGVEVGEKEVSSPMPKCISSNEELKANGSNQSARNTSLYVDYVLKPVENLTQWKAVKTRATLPLRHQYKENINVQSDSSLVGIIHQEPSLLLLSNNAKTNFDEKKLLDPEITVDTSLSSWLVESETTPLSKGSIDSVISVGNSPPVKIINSPRSHKDGLILGALTVNTFKQVSASTTPRQRSQSPDDIPIIGTIGSYWRHTGRNMDSDSSSSSKGMLTTISKTGEDERVKWNSTPFEARFERAFLG</sequence>
<dbReference type="GO" id="GO:0007142">
    <property type="term" value="P:male meiosis II"/>
    <property type="evidence" value="ECO:0007669"/>
    <property type="project" value="InterPro"/>
</dbReference>
<feature type="compositionally biased region" description="Acidic residues" evidence="1">
    <location>
        <begin position="93"/>
        <end position="103"/>
    </location>
</feature>
<evidence type="ECO:0000256" key="1">
    <source>
        <dbReference type="SAM" id="MobiDB-lite"/>
    </source>
</evidence>
<dbReference type="PANTHER" id="PTHR33318:SF22">
    <property type="entry name" value="SUPPRESSOR PROTEIN SRP40-LIKE ISOFORM X1"/>
    <property type="match status" value="1"/>
</dbReference>
<feature type="region of interest" description="Disordered" evidence="1">
    <location>
        <begin position="189"/>
        <end position="216"/>
    </location>
</feature>
<feature type="region of interest" description="Disordered" evidence="1">
    <location>
        <begin position="41"/>
        <end position="64"/>
    </location>
</feature>
<accession>A0A067JW44</accession>
<dbReference type="STRING" id="180498.A0A067JW44"/>
<dbReference type="PANTHER" id="PTHR33318">
    <property type="entry name" value="ASPARTYL/GLUTAMYL-TRNA(ASN/GLN) AMIDOTRANSFERASE SUBUNIT"/>
    <property type="match status" value="1"/>
</dbReference>
<gene>
    <name evidence="2" type="ORF">JCGZ_23557</name>
</gene>